<dbReference type="EMBL" id="FOBW01000001">
    <property type="protein sequence ID" value="SEM10329.1"/>
    <property type="molecule type" value="Genomic_DNA"/>
</dbReference>
<dbReference type="SUPFAM" id="SSF88697">
    <property type="entry name" value="PUA domain-like"/>
    <property type="match status" value="1"/>
</dbReference>
<reference evidence="2" key="1">
    <citation type="submission" date="2016-10" db="EMBL/GenBank/DDBJ databases">
        <authorList>
            <person name="Varghese N."/>
            <person name="Submissions S."/>
        </authorList>
    </citation>
    <scope>NUCLEOTIDE SEQUENCE [LARGE SCALE GENOMIC DNA]</scope>
    <source>
        <strain evidence="2">B48,IBRC-M 10115,DSM 25386,CECT 8001</strain>
    </source>
</reference>
<dbReference type="OrthoDB" id="2719516at2"/>
<dbReference type="InterPro" id="IPR015947">
    <property type="entry name" value="PUA-like_sf"/>
</dbReference>
<evidence type="ECO:0008006" key="3">
    <source>
        <dbReference type="Google" id="ProtNLM"/>
    </source>
</evidence>
<proteinExistence type="predicted"/>
<keyword evidence="2" id="KW-1185">Reference proteome</keyword>
<protein>
    <recommendedName>
        <fullName evidence="3">ASCH domain-containing protein</fullName>
    </recommendedName>
</protein>
<name>A0A1H7VN67_9BACI</name>
<evidence type="ECO:0000313" key="1">
    <source>
        <dbReference type="EMBL" id="SEM10329.1"/>
    </source>
</evidence>
<dbReference type="Proteomes" id="UP000198553">
    <property type="component" value="Unassembled WGS sequence"/>
</dbReference>
<evidence type="ECO:0000313" key="2">
    <source>
        <dbReference type="Proteomes" id="UP000198553"/>
    </source>
</evidence>
<dbReference type="RefSeq" id="WP_090739934.1">
    <property type="nucleotide sequence ID" value="NZ_FOBW01000001.1"/>
</dbReference>
<organism evidence="1 2">
    <name type="scientific">Mesobacillus persicus</name>
    <dbReference type="NCBI Taxonomy" id="930146"/>
    <lineage>
        <taxon>Bacteria</taxon>
        <taxon>Bacillati</taxon>
        <taxon>Bacillota</taxon>
        <taxon>Bacilli</taxon>
        <taxon>Bacillales</taxon>
        <taxon>Bacillaceae</taxon>
        <taxon>Mesobacillus</taxon>
    </lineage>
</organism>
<sequence length="116" mass="13208">MDNQKTLNELSPKTGPIERLVVRPQDIENVINGTRTVVRRNGRYADVGEIFTLSNKKFVINRVYSMTLGSLTDEDVLQDGFSTVEDYKKAVLSSHHGMTWNPETVVWVHEFSPITQ</sequence>
<dbReference type="AlphaFoldDB" id="A0A1H7VN67"/>
<gene>
    <name evidence="1" type="ORF">SAMN05192533_10121</name>
</gene>
<accession>A0A1H7VN67</accession>
<dbReference type="STRING" id="930146.SAMN05192533_10121"/>